<sequence>MTDDITPPEEQKPVASELLTLTDDFAGFSADCAFYCDALAAIAEDLEDVDDYTGYGIRRYSDTLKEQVILMDRRIHELQRRIAAQTDA</sequence>
<reference evidence="1 2" key="2">
    <citation type="journal article" date="2022" name="Mar. Drugs">
        <title>Bioassay-Guided Fractionation Leads to the Detection of Cholic Acid Generated by the Rare Thalassomonas sp.</title>
        <authorList>
            <person name="Pheiffer F."/>
            <person name="Schneider Y.K."/>
            <person name="Hansen E.H."/>
            <person name="Andersen J.H."/>
            <person name="Isaksson J."/>
            <person name="Busche T."/>
            <person name="R C."/>
            <person name="Kalinowski J."/>
            <person name="Zyl L.V."/>
            <person name="Trindade M."/>
        </authorList>
    </citation>
    <scope>NUCLEOTIDE SEQUENCE [LARGE SCALE GENOMIC DNA]</scope>
    <source>
        <strain evidence="1 2">XOM25</strain>
    </source>
</reference>
<gene>
    <name evidence="1" type="ORF">SG34_000395</name>
</gene>
<reference evidence="1 2" key="1">
    <citation type="journal article" date="2015" name="Genome Announc.">
        <title>Draft Genome Sequences of Marine Isolates of Thalassomonas viridans and Thalassomonas actiniarum.</title>
        <authorList>
            <person name="Olonade I."/>
            <person name="van Zyl L.J."/>
            <person name="Trindade M."/>
        </authorList>
    </citation>
    <scope>NUCLEOTIDE SEQUENCE [LARGE SCALE GENOMIC DNA]</scope>
    <source>
        <strain evidence="1 2">XOM25</strain>
    </source>
</reference>
<dbReference type="Proteomes" id="UP000032352">
    <property type="component" value="Chromosome"/>
</dbReference>
<dbReference type="AlphaFoldDB" id="A0AAF0C9N7"/>
<name>A0AAF0C9N7_9GAMM</name>
<protein>
    <submittedName>
        <fullName evidence="1">Uncharacterized protein</fullName>
    </submittedName>
</protein>
<evidence type="ECO:0000313" key="1">
    <source>
        <dbReference type="EMBL" id="WDE05445.1"/>
    </source>
</evidence>
<accession>A0AAF0C9N7</accession>
<dbReference type="EMBL" id="CP059733">
    <property type="protein sequence ID" value="WDE05445.1"/>
    <property type="molecule type" value="Genomic_DNA"/>
</dbReference>
<evidence type="ECO:0000313" key="2">
    <source>
        <dbReference type="Proteomes" id="UP000032352"/>
    </source>
</evidence>
<dbReference type="RefSeq" id="WP_044842619.1">
    <property type="nucleotide sequence ID" value="NZ_CP059733.1"/>
</dbReference>
<proteinExistence type="predicted"/>
<organism evidence="1 2">
    <name type="scientific">Thalassomonas viridans</name>
    <dbReference type="NCBI Taxonomy" id="137584"/>
    <lineage>
        <taxon>Bacteria</taxon>
        <taxon>Pseudomonadati</taxon>
        <taxon>Pseudomonadota</taxon>
        <taxon>Gammaproteobacteria</taxon>
        <taxon>Alteromonadales</taxon>
        <taxon>Colwelliaceae</taxon>
        <taxon>Thalassomonas</taxon>
    </lineage>
</organism>
<keyword evidence="2" id="KW-1185">Reference proteome</keyword>
<dbReference type="KEGG" id="tvd:SG34_000395"/>